<dbReference type="InParanoid" id="B9T6I3"/>
<gene>
    <name evidence="1" type="ORF">RCOM_0583960</name>
</gene>
<sequence length="77" mass="8502">MVRKGYGIRLLESSTTIGIEERGDRTRRGRKGGRTGKGGRIVAVIMSQTSSNVLNEVGGHLVTQESKCQLKEPYYAY</sequence>
<reference evidence="2" key="1">
    <citation type="journal article" date="2010" name="Nat. Biotechnol.">
        <title>Draft genome sequence of the oilseed species Ricinus communis.</title>
        <authorList>
            <person name="Chan A.P."/>
            <person name="Crabtree J."/>
            <person name="Zhao Q."/>
            <person name="Lorenzi H."/>
            <person name="Orvis J."/>
            <person name="Puiu D."/>
            <person name="Melake-Berhan A."/>
            <person name="Jones K.M."/>
            <person name="Redman J."/>
            <person name="Chen G."/>
            <person name="Cahoon E.B."/>
            <person name="Gedil M."/>
            <person name="Stanke M."/>
            <person name="Haas B.J."/>
            <person name="Wortman J.R."/>
            <person name="Fraser-Liggett C.M."/>
            <person name="Ravel J."/>
            <person name="Rabinowicz P.D."/>
        </authorList>
    </citation>
    <scope>NUCLEOTIDE SEQUENCE [LARGE SCALE GENOMIC DNA]</scope>
    <source>
        <strain evidence="2">cv. Hale</strain>
    </source>
</reference>
<protein>
    <submittedName>
        <fullName evidence="1">Uncharacterized protein</fullName>
    </submittedName>
</protein>
<dbReference type="EMBL" id="EQ974612">
    <property type="protein sequence ID" value="EEF28527.1"/>
    <property type="molecule type" value="Genomic_DNA"/>
</dbReference>
<keyword evidence="2" id="KW-1185">Reference proteome</keyword>
<accession>B9T6I3</accession>
<evidence type="ECO:0000313" key="1">
    <source>
        <dbReference type="EMBL" id="EEF28527.1"/>
    </source>
</evidence>
<dbReference type="AlphaFoldDB" id="B9T6I3"/>
<proteinExistence type="predicted"/>
<evidence type="ECO:0000313" key="2">
    <source>
        <dbReference type="Proteomes" id="UP000008311"/>
    </source>
</evidence>
<name>B9T6I3_RICCO</name>
<dbReference type="Proteomes" id="UP000008311">
    <property type="component" value="Unassembled WGS sequence"/>
</dbReference>
<organism evidence="1 2">
    <name type="scientific">Ricinus communis</name>
    <name type="common">Castor bean</name>
    <dbReference type="NCBI Taxonomy" id="3988"/>
    <lineage>
        <taxon>Eukaryota</taxon>
        <taxon>Viridiplantae</taxon>
        <taxon>Streptophyta</taxon>
        <taxon>Embryophyta</taxon>
        <taxon>Tracheophyta</taxon>
        <taxon>Spermatophyta</taxon>
        <taxon>Magnoliopsida</taxon>
        <taxon>eudicotyledons</taxon>
        <taxon>Gunneridae</taxon>
        <taxon>Pentapetalae</taxon>
        <taxon>rosids</taxon>
        <taxon>fabids</taxon>
        <taxon>Malpighiales</taxon>
        <taxon>Euphorbiaceae</taxon>
        <taxon>Acalyphoideae</taxon>
        <taxon>Acalypheae</taxon>
        <taxon>Ricinus</taxon>
    </lineage>
</organism>